<evidence type="ECO:0000313" key="2">
    <source>
        <dbReference type="Proteomes" id="UP000242705"/>
    </source>
</evidence>
<dbReference type="Proteomes" id="UP000242705">
    <property type="component" value="Unassembled WGS sequence"/>
</dbReference>
<sequence length="216" mass="24167">MSLLGKITNTHGDTWKTLRQREKRIHLSRVRLRIMAVRWVWEGYWATAVADILGMTAETVSRYIASGNRGGPDALIPGKSSGQPSKIPPELTADIRAAWQQTPWAVGYGESTHWDTRIFQSTADIPFETVPWPPATTSPRPDKKFRMDKLRSGLSSFWRKKIPHMVMKNSRGGCVADLISVLTRKKSTVSVGRESYCGLSASRNHCLLAISREMGS</sequence>
<organism evidence="1 2">
    <name type="scientific">Sulfobacillus thermosulfidooxidans</name>
    <dbReference type="NCBI Taxonomy" id="28034"/>
    <lineage>
        <taxon>Bacteria</taxon>
        <taxon>Bacillati</taxon>
        <taxon>Bacillota</taxon>
        <taxon>Clostridia</taxon>
        <taxon>Eubacteriales</taxon>
        <taxon>Clostridiales Family XVII. Incertae Sedis</taxon>
        <taxon>Sulfobacillus</taxon>
    </lineage>
</organism>
<name>A0A2T2WRC1_SULTH</name>
<evidence type="ECO:0000313" key="1">
    <source>
        <dbReference type="EMBL" id="PSR24776.1"/>
    </source>
</evidence>
<proteinExistence type="predicted"/>
<gene>
    <name evidence="1" type="ORF">C7B47_14020</name>
</gene>
<dbReference type="SUPFAM" id="SSF46689">
    <property type="entry name" value="Homeodomain-like"/>
    <property type="match status" value="1"/>
</dbReference>
<accession>A0A2T2WRC1</accession>
<dbReference type="EMBL" id="PXYX01000043">
    <property type="protein sequence ID" value="PSR24776.1"/>
    <property type="molecule type" value="Genomic_DNA"/>
</dbReference>
<protein>
    <submittedName>
        <fullName evidence="1">Uncharacterized protein</fullName>
    </submittedName>
</protein>
<comment type="caution">
    <text evidence="1">The sequence shown here is derived from an EMBL/GenBank/DDBJ whole genome shotgun (WGS) entry which is preliminary data.</text>
</comment>
<reference evidence="1 2" key="1">
    <citation type="journal article" date="2014" name="BMC Genomics">
        <title>Comparison of environmental and isolate Sulfobacillus genomes reveals diverse carbon, sulfur, nitrogen, and hydrogen metabolisms.</title>
        <authorList>
            <person name="Justice N.B."/>
            <person name="Norman A."/>
            <person name="Brown C.T."/>
            <person name="Singh A."/>
            <person name="Thomas B.C."/>
            <person name="Banfield J.F."/>
        </authorList>
    </citation>
    <scope>NUCLEOTIDE SEQUENCE [LARGE SCALE GENOMIC DNA]</scope>
    <source>
        <strain evidence="1">AMDSBA5</strain>
    </source>
</reference>
<dbReference type="AlphaFoldDB" id="A0A2T2WRC1"/>
<dbReference type="InterPro" id="IPR009057">
    <property type="entry name" value="Homeodomain-like_sf"/>
</dbReference>